<proteinExistence type="predicted"/>
<gene>
    <name evidence="1" type="ORF">QYM36_014512</name>
    <name evidence="2" type="ORF">QYM36_014513</name>
</gene>
<protein>
    <submittedName>
        <fullName evidence="2">Uncharacterized protein</fullName>
    </submittedName>
</protein>
<comment type="caution">
    <text evidence="2">The sequence shown here is derived from an EMBL/GenBank/DDBJ whole genome shotgun (WGS) entry which is preliminary data.</text>
</comment>
<sequence>MGLQSSRLREDESERSKYLVYCYGSRDQQTIAEIILLNFESNKNEAWKTTAKKFNIAFDELNLMPDINLKNFKKSKKIVQSMSIVPKSVVTQSGSAVSESSEVIARLMATE</sequence>
<evidence type="ECO:0000313" key="1">
    <source>
        <dbReference type="EMBL" id="KAK2708906.1"/>
    </source>
</evidence>
<dbReference type="EMBL" id="JAVRJZ010000018">
    <property type="protein sequence ID" value="KAK2708906.1"/>
    <property type="molecule type" value="Genomic_DNA"/>
</dbReference>
<name>A0AA88HQC1_ARTSF</name>
<keyword evidence="3" id="KW-1185">Reference proteome</keyword>
<accession>A0AA88HQC1</accession>
<dbReference type="EMBL" id="JAVRJZ010000018">
    <property type="protein sequence ID" value="KAK2708907.1"/>
    <property type="molecule type" value="Genomic_DNA"/>
</dbReference>
<organism evidence="2 3">
    <name type="scientific">Artemia franciscana</name>
    <name type="common">Brine shrimp</name>
    <name type="synonym">Artemia sanfranciscana</name>
    <dbReference type="NCBI Taxonomy" id="6661"/>
    <lineage>
        <taxon>Eukaryota</taxon>
        <taxon>Metazoa</taxon>
        <taxon>Ecdysozoa</taxon>
        <taxon>Arthropoda</taxon>
        <taxon>Crustacea</taxon>
        <taxon>Branchiopoda</taxon>
        <taxon>Anostraca</taxon>
        <taxon>Artemiidae</taxon>
        <taxon>Artemia</taxon>
    </lineage>
</organism>
<dbReference type="AlphaFoldDB" id="A0AA88HQC1"/>
<dbReference type="Proteomes" id="UP001187531">
    <property type="component" value="Unassembled WGS sequence"/>
</dbReference>
<evidence type="ECO:0000313" key="3">
    <source>
        <dbReference type="Proteomes" id="UP001187531"/>
    </source>
</evidence>
<reference evidence="2" key="1">
    <citation type="submission" date="2023-07" db="EMBL/GenBank/DDBJ databases">
        <title>Chromosome-level genome assembly of Artemia franciscana.</title>
        <authorList>
            <person name="Jo E."/>
        </authorList>
    </citation>
    <scope>NUCLEOTIDE SEQUENCE</scope>
    <source>
        <tissue evidence="2">Whole body</tissue>
    </source>
</reference>
<evidence type="ECO:0000313" key="2">
    <source>
        <dbReference type="EMBL" id="KAK2708907.1"/>
    </source>
</evidence>